<sequence length="454" mass="49840">MAPSTPERRATRARTPPSPLHGPQYDNYQPYSPRRSTRATAHNNPYSSANGDRSPPASAQRHTTPPPTAKRARFARTNTQLSSPPSSPASPVRTRLAPQHHKTPRKLLSTIGTSADSEHATSSLAPTSLDPVTMLPTPSKTPVRRKAAALNSTSRVLSFQPEHPNDVMPKPQRIKKHGRFNSMNGFDLYDEDQAPRGEMIEVFTDANARVPELDESDDNPFVGSRTSSRPQRRSARKAPTAEDEAISDAVRGDEGLVYSFRGKKILRRYSDPETERSSTPDTELGASPGQQRTLKRQAGAAANRPLTRSSLKPKLLWPSEEQDQHADDVDEEATTDIEMGNTAAPAKAAIVAQTPIKARGRKQPISPPTTTRATRSTYDMTSPSVHMTPIYEDEPEPMSVGSDQSFSTAQQPKRRSPFDSWQRTKGGRKRAGEHLDDIEAVGKRTRSAVVESPA</sequence>
<feature type="compositionally biased region" description="Basic and acidic residues" evidence="1">
    <location>
        <begin position="430"/>
        <end position="442"/>
    </location>
</feature>
<feature type="compositionally biased region" description="Polar residues" evidence="1">
    <location>
        <begin position="401"/>
        <end position="411"/>
    </location>
</feature>
<comment type="caution">
    <text evidence="2">The sequence shown here is derived from an EMBL/GenBank/DDBJ whole genome shotgun (WGS) entry which is preliminary data.</text>
</comment>
<gene>
    <name evidence="2" type="ORF">LTR97_010822</name>
</gene>
<dbReference type="EMBL" id="JAVRQU010000019">
    <property type="protein sequence ID" value="KAK5692513.1"/>
    <property type="molecule type" value="Genomic_DNA"/>
</dbReference>
<protein>
    <submittedName>
        <fullName evidence="2">Uncharacterized protein</fullName>
    </submittedName>
</protein>
<proteinExistence type="predicted"/>
<reference evidence="2" key="1">
    <citation type="submission" date="2023-08" db="EMBL/GenBank/DDBJ databases">
        <title>Black Yeasts Isolated from many extreme environments.</title>
        <authorList>
            <person name="Coleine C."/>
            <person name="Stajich J.E."/>
            <person name="Selbmann L."/>
        </authorList>
    </citation>
    <scope>NUCLEOTIDE SEQUENCE</scope>
    <source>
        <strain evidence="2">CCFEE 5810</strain>
    </source>
</reference>
<dbReference type="Proteomes" id="UP001310594">
    <property type="component" value="Unassembled WGS sequence"/>
</dbReference>
<evidence type="ECO:0000313" key="3">
    <source>
        <dbReference type="Proteomes" id="UP001310594"/>
    </source>
</evidence>
<name>A0AAN7VLY4_9PEZI</name>
<feature type="region of interest" description="Disordered" evidence="1">
    <location>
        <begin position="1"/>
        <end position="192"/>
    </location>
</feature>
<feature type="region of interest" description="Disordered" evidence="1">
    <location>
        <begin position="267"/>
        <end position="454"/>
    </location>
</feature>
<feature type="compositionally biased region" description="Low complexity" evidence="1">
    <location>
        <begin position="368"/>
        <end position="377"/>
    </location>
</feature>
<evidence type="ECO:0000313" key="2">
    <source>
        <dbReference type="EMBL" id="KAK5692513.1"/>
    </source>
</evidence>
<organism evidence="2 3">
    <name type="scientific">Elasticomyces elasticus</name>
    <dbReference type="NCBI Taxonomy" id="574655"/>
    <lineage>
        <taxon>Eukaryota</taxon>
        <taxon>Fungi</taxon>
        <taxon>Dikarya</taxon>
        <taxon>Ascomycota</taxon>
        <taxon>Pezizomycotina</taxon>
        <taxon>Dothideomycetes</taxon>
        <taxon>Dothideomycetidae</taxon>
        <taxon>Mycosphaerellales</taxon>
        <taxon>Teratosphaeriaceae</taxon>
        <taxon>Elasticomyces</taxon>
    </lineage>
</organism>
<evidence type="ECO:0000256" key="1">
    <source>
        <dbReference type="SAM" id="MobiDB-lite"/>
    </source>
</evidence>
<feature type="compositionally biased region" description="Polar residues" evidence="1">
    <location>
        <begin position="38"/>
        <end position="51"/>
    </location>
</feature>
<dbReference type="AlphaFoldDB" id="A0AAN7VLY4"/>
<feature type="compositionally biased region" description="Basic and acidic residues" evidence="1">
    <location>
        <begin position="268"/>
        <end position="278"/>
    </location>
</feature>
<feature type="compositionally biased region" description="Polar residues" evidence="1">
    <location>
        <begin position="110"/>
        <end position="126"/>
    </location>
</feature>
<feature type="region of interest" description="Disordered" evidence="1">
    <location>
        <begin position="205"/>
        <end position="253"/>
    </location>
</feature>
<feature type="compositionally biased region" description="Basic and acidic residues" evidence="1">
    <location>
        <begin position="1"/>
        <end position="10"/>
    </location>
</feature>
<accession>A0AAN7VLY4</accession>